<gene>
    <name evidence="1" type="ORF">Dsin_021712</name>
</gene>
<name>A0AAE0E0H4_9ROSI</name>
<organism evidence="1 2">
    <name type="scientific">Dipteronia sinensis</name>
    <dbReference type="NCBI Taxonomy" id="43782"/>
    <lineage>
        <taxon>Eukaryota</taxon>
        <taxon>Viridiplantae</taxon>
        <taxon>Streptophyta</taxon>
        <taxon>Embryophyta</taxon>
        <taxon>Tracheophyta</taxon>
        <taxon>Spermatophyta</taxon>
        <taxon>Magnoliopsida</taxon>
        <taxon>eudicotyledons</taxon>
        <taxon>Gunneridae</taxon>
        <taxon>Pentapetalae</taxon>
        <taxon>rosids</taxon>
        <taxon>malvids</taxon>
        <taxon>Sapindales</taxon>
        <taxon>Sapindaceae</taxon>
        <taxon>Hippocastanoideae</taxon>
        <taxon>Acereae</taxon>
        <taxon>Dipteronia</taxon>
    </lineage>
</organism>
<evidence type="ECO:0000313" key="1">
    <source>
        <dbReference type="EMBL" id="KAK3198297.1"/>
    </source>
</evidence>
<dbReference type="PANTHER" id="PTHR33317">
    <property type="entry name" value="POLYNUCLEOTIDYL TRANSFERASE, RIBONUCLEASE H-LIKE SUPERFAMILY PROTEIN"/>
    <property type="match status" value="1"/>
</dbReference>
<dbReference type="InterPro" id="IPR005227">
    <property type="entry name" value="YqgF"/>
</dbReference>
<dbReference type="EMBL" id="JANJYJ010000007">
    <property type="protein sequence ID" value="KAK3198297.1"/>
    <property type="molecule type" value="Genomic_DNA"/>
</dbReference>
<dbReference type="Proteomes" id="UP001281410">
    <property type="component" value="Unassembled WGS sequence"/>
</dbReference>
<dbReference type="SUPFAM" id="SSF53098">
    <property type="entry name" value="Ribonuclease H-like"/>
    <property type="match status" value="1"/>
</dbReference>
<dbReference type="GO" id="GO:0000967">
    <property type="term" value="P:rRNA 5'-end processing"/>
    <property type="evidence" value="ECO:0007669"/>
    <property type="project" value="TreeGrafter"/>
</dbReference>
<reference evidence="1" key="1">
    <citation type="journal article" date="2023" name="Plant J.">
        <title>Genome sequences and population genomics provide insights into the demographic history, inbreeding, and mutation load of two 'living fossil' tree species of Dipteronia.</title>
        <authorList>
            <person name="Feng Y."/>
            <person name="Comes H.P."/>
            <person name="Chen J."/>
            <person name="Zhu S."/>
            <person name="Lu R."/>
            <person name="Zhang X."/>
            <person name="Li P."/>
            <person name="Qiu J."/>
            <person name="Olsen K.M."/>
            <person name="Qiu Y."/>
        </authorList>
    </citation>
    <scope>NUCLEOTIDE SEQUENCE</scope>
    <source>
        <strain evidence="1">NBL</strain>
    </source>
</reference>
<dbReference type="AlphaFoldDB" id="A0AAE0E0H4"/>
<evidence type="ECO:0000313" key="2">
    <source>
        <dbReference type="Proteomes" id="UP001281410"/>
    </source>
</evidence>
<protein>
    <submittedName>
        <fullName evidence="1">Uncharacterized protein</fullName>
    </submittedName>
</protein>
<accession>A0AAE0E0H4</accession>
<proteinExistence type="predicted"/>
<keyword evidence="2" id="KW-1185">Reference proteome</keyword>
<comment type="caution">
    <text evidence="1">The sequence shown here is derived from an EMBL/GenBank/DDBJ whole genome shotgun (WGS) entry which is preliminary data.</text>
</comment>
<dbReference type="InterPro" id="IPR012337">
    <property type="entry name" value="RNaseH-like_sf"/>
</dbReference>
<dbReference type="PANTHER" id="PTHR33317:SF1">
    <property type="entry name" value="POLYNUCLEOTIDYL TRANSFERASE, RIBONUCLEASE H-LIKE SUPERFAMILY PROTEIN"/>
    <property type="match status" value="1"/>
</dbReference>
<sequence>MKFIGPLNLFQELMKTKPLGADHLIGIGLGLKYVTFAVTDPYGKVAHRLNVMVREKNISAIVANRIKEAKVPVGLVIGFPFTSSGSPLVLPTMYLIDELRESGKFEGLKYTVWDSADVPKALNPKYEDTVAAIVLQDFLDFGRQWKKVK</sequence>